<evidence type="ECO:0000313" key="3">
    <source>
        <dbReference type="EMBL" id="MBS3652462.1"/>
    </source>
</evidence>
<protein>
    <recommendedName>
        <fullName evidence="5">GAF domain-containing protein</fullName>
    </recommendedName>
</protein>
<feature type="compositionally biased region" description="Low complexity" evidence="1">
    <location>
        <begin position="43"/>
        <end position="55"/>
    </location>
</feature>
<keyword evidence="4" id="KW-1185">Reference proteome</keyword>
<feature type="region of interest" description="Disordered" evidence="1">
    <location>
        <begin position="87"/>
        <end position="124"/>
    </location>
</feature>
<keyword evidence="2" id="KW-0472">Membrane</keyword>
<dbReference type="Proteomes" id="UP000680348">
    <property type="component" value="Unassembled WGS sequence"/>
</dbReference>
<proteinExistence type="predicted"/>
<dbReference type="RefSeq" id="WP_188258016.1">
    <property type="nucleotide sequence ID" value="NZ_JABVCF010000027.1"/>
</dbReference>
<keyword evidence="2" id="KW-0812">Transmembrane</keyword>
<name>A0A942E3S2_9HYPH</name>
<dbReference type="EMBL" id="JAGWCR010000027">
    <property type="protein sequence ID" value="MBS3652462.1"/>
    <property type="molecule type" value="Genomic_DNA"/>
</dbReference>
<feature type="region of interest" description="Disordered" evidence="1">
    <location>
        <begin position="38"/>
        <end position="71"/>
    </location>
</feature>
<accession>A0A942E3S2</accession>
<evidence type="ECO:0000313" key="4">
    <source>
        <dbReference type="Proteomes" id="UP000680348"/>
    </source>
</evidence>
<feature type="compositionally biased region" description="Low complexity" evidence="1">
    <location>
        <begin position="87"/>
        <end position="99"/>
    </location>
</feature>
<sequence length="406" mass="43947">MNRWIKVVMVSAGISSTISAALVLLFTHVAPVRYTTAPAGTNPSEASPTPASSPDASPPPVSNKQDSSGTEVVDALADAPVRYDLSPAAANPPTASANPAPSPGATPEPDSTWKTSSRADGVDTVADRNLNSAELSDKEPWWATLVGKIAWPVGLLLAVILALTIDRLRRFCGAGFKMVRSIKAGGIEMEISVEAADAVRKELRKSFRELIEDARVEYERMAEVQNLDRLLASVVEDVIFASRLSRSDIRATLHVRDIVFKEFLYQLVDYYPKGGGAHRRFSQRYGIIGRSWRSGKSHGTGNAFGKVESEEALIEHWGMTHSETHGVLQNKHSCLSIVLRAGGTESGILYLDSSKENTFGEDKRAQAFARELETRPSVIALAEAVERAMTPLRAAGPNLDLKDVGK</sequence>
<evidence type="ECO:0000256" key="1">
    <source>
        <dbReference type="SAM" id="MobiDB-lite"/>
    </source>
</evidence>
<reference evidence="3" key="1">
    <citation type="submission" date="2021-04" db="EMBL/GenBank/DDBJ databases">
        <title>Pseudaminobacter soli sp. nov., isolated from paddy soil contaminated by heavy metals.</title>
        <authorList>
            <person name="Zhang K."/>
        </authorList>
    </citation>
    <scope>NUCLEOTIDE SEQUENCE</scope>
    <source>
        <strain evidence="3">19-2017</strain>
    </source>
</reference>
<feature type="transmembrane region" description="Helical" evidence="2">
    <location>
        <begin position="7"/>
        <end position="26"/>
    </location>
</feature>
<organism evidence="3 4">
    <name type="scientific">Pseudaminobacter soli</name>
    <name type="common">ex Zhang et al. 2022</name>
    <dbReference type="NCBI Taxonomy" id="2831468"/>
    <lineage>
        <taxon>Bacteria</taxon>
        <taxon>Pseudomonadati</taxon>
        <taxon>Pseudomonadota</taxon>
        <taxon>Alphaproteobacteria</taxon>
        <taxon>Hyphomicrobiales</taxon>
        <taxon>Phyllobacteriaceae</taxon>
        <taxon>Pseudaminobacter</taxon>
    </lineage>
</organism>
<keyword evidence="2" id="KW-1133">Transmembrane helix</keyword>
<evidence type="ECO:0000256" key="2">
    <source>
        <dbReference type="SAM" id="Phobius"/>
    </source>
</evidence>
<evidence type="ECO:0008006" key="5">
    <source>
        <dbReference type="Google" id="ProtNLM"/>
    </source>
</evidence>
<dbReference type="AlphaFoldDB" id="A0A942E3S2"/>
<feature type="transmembrane region" description="Helical" evidence="2">
    <location>
        <begin position="149"/>
        <end position="168"/>
    </location>
</feature>
<gene>
    <name evidence="3" type="ORF">KEU06_28145</name>
</gene>
<comment type="caution">
    <text evidence="3">The sequence shown here is derived from an EMBL/GenBank/DDBJ whole genome shotgun (WGS) entry which is preliminary data.</text>
</comment>